<name>A0ACD0WL82_CLALS</name>
<accession>A0ACD0WL82</accession>
<gene>
    <name evidence="1" type="ORF">EJF14_40113</name>
</gene>
<reference evidence="2" key="1">
    <citation type="journal article" date="2019" name="MBio">
        <title>Comparative genomics for the elucidation of multidrug resistance (MDR) in Candida lusitaniae.</title>
        <authorList>
            <person name="Kannan A."/>
            <person name="Asner S.A."/>
            <person name="Trachsel E."/>
            <person name="Kelly S."/>
            <person name="Parker J."/>
            <person name="Sanglard D."/>
        </authorList>
    </citation>
    <scope>NUCLEOTIDE SEQUENCE [LARGE SCALE GENOMIC DNA]</scope>
    <source>
        <strain evidence="2">P1</strain>
    </source>
</reference>
<dbReference type="EMBL" id="CP038487">
    <property type="protein sequence ID" value="QFZ28089.1"/>
    <property type="molecule type" value="Genomic_DNA"/>
</dbReference>
<protein>
    <submittedName>
        <fullName evidence="1">Uncharacterized protein</fullName>
    </submittedName>
</protein>
<sequence length="760" mass="82702">MLLLFKVVSFPSCPHTSPQCRVTCASHHLQPSSSNSIRQQTCPVLSPFLIEKRSPQSYISRPAPAMDKEKRVSRLFGSRISSIFSAEHDRKDHSPMPRMASMPKLGAQESISSGAATSGTSKSPSPRPRLSLDPNANNNNSAAKTPLSRVPLYNKRSQPQLGEHYSSSQERLPESPLENREMRQNRQNQNRLDPEAVTAQRTRSPEHLPALPVYSSTHSRSLHRRPPPSDSSSDKLGENQKTQKESTHALDDIIGRLEHEIGSRPYPKDGVETFSQDGSGEESELTSPNDFGPLAAQSWSERQQGEWPMSTESSFASAYETGPENRGESGSIEDSEKVDDRERTDSRSVHEREEREGGPEMWRGMLTNSIPSHMESSSSHFSSGQANSSQMSSGQVSSTQVDSSPQIDDVNVSSMEISQVPSHVEIASVPSHVEIASIPSHIDNLPLNQPLDLPMEGENFKNQENLTIPQSPVGLSAEPSIALSPSSAPITKSPSDFSFGYTFPEPENVAGKRPESLHKRVSSVSSTSSALSGGHVNLATLKRAFSLRPGEGERCSYVQTIRRNAGTAYNETGPGKWKLPTGIMPLDRKTMAISGRFTRLGNTMSPRMKKTSGVELKHGHLQPRLLAAEVDEVADTNRFGSLGRSSTQNNRRAQSTASIPGRVTPTTSISSTPPMAVAGTPPGEASRTASVSDIQSVQTRETTASSDSEGSVAEPSDGFYQHPGYNYSEAETDAFSIHEDASDEEKPHLFLANPDSSDEE</sequence>
<proteinExistence type="predicted"/>
<keyword evidence="2" id="KW-1185">Reference proteome</keyword>
<evidence type="ECO:0000313" key="1">
    <source>
        <dbReference type="EMBL" id="QFZ28089.1"/>
    </source>
</evidence>
<dbReference type="Proteomes" id="UP000326582">
    <property type="component" value="Chromosome 4"/>
</dbReference>
<evidence type="ECO:0000313" key="2">
    <source>
        <dbReference type="Proteomes" id="UP000326582"/>
    </source>
</evidence>
<organism evidence="1 2">
    <name type="scientific">Clavispora lusitaniae</name>
    <name type="common">Candida lusitaniae</name>
    <dbReference type="NCBI Taxonomy" id="36911"/>
    <lineage>
        <taxon>Eukaryota</taxon>
        <taxon>Fungi</taxon>
        <taxon>Dikarya</taxon>
        <taxon>Ascomycota</taxon>
        <taxon>Saccharomycotina</taxon>
        <taxon>Pichiomycetes</taxon>
        <taxon>Metschnikowiaceae</taxon>
        <taxon>Clavispora</taxon>
    </lineage>
</organism>